<reference evidence="4 7" key="3">
    <citation type="submission" date="2019-08" db="EMBL/GenBank/DDBJ databases">
        <title>Whole genome sequence analysis of bacterial isolates in patients.</title>
        <authorList>
            <person name="Jeong K.C."/>
        </authorList>
    </citation>
    <scope>NUCLEOTIDE SEQUENCE [LARGE SCALE GENOMIC DNA]</scope>
    <source>
        <strain evidence="4 7">KCJ3K342</strain>
    </source>
</reference>
<reference evidence="3 5" key="1">
    <citation type="submission" date="2016-03" db="EMBL/GenBank/DDBJ databases">
        <authorList>
            <consortium name="Pathogen Informatics"/>
        </authorList>
    </citation>
    <scope>NUCLEOTIDE SEQUENCE [LARGE SCALE GENOMIC DNA]</scope>
    <source>
        <strain evidence="5">e552</strain>
        <strain evidence="3">E552</strain>
    </source>
</reference>
<evidence type="ECO:0000313" key="1">
    <source>
        <dbReference type="EMBL" id="MBD3706623.1"/>
    </source>
</evidence>
<evidence type="ECO:0000313" key="3">
    <source>
        <dbReference type="EMBL" id="SAE02396.1"/>
    </source>
</evidence>
<dbReference type="Proteomes" id="UP000077295">
    <property type="component" value="Unassembled WGS sequence"/>
</dbReference>
<protein>
    <submittedName>
        <fullName evidence="1 3">Lipoprotein</fullName>
    </submittedName>
</protein>
<dbReference type="NCBIfam" id="NF033828">
    <property type="entry name" value="entry_exc2_fam"/>
    <property type="match status" value="1"/>
</dbReference>
<organism evidence="1 8">
    <name type="scientific">Enterobacter hormaechei</name>
    <dbReference type="NCBI Taxonomy" id="158836"/>
    <lineage>
        <taxon>Bacteria</taxon>
        <taxon>Pseudomonadati</taxon>
        <taxon>Pseudomonadota</taxon>
        <taxon>Gammaproteobacteria</taxon>
        <taxon>Enterobacterales</taxon>
        <taxon>Enterobacteriaceae</taxon>
        <taxon>Enterobacter</taxon>
        <taxon>Enterobacter cloacae complex</taxon>
    </lineage>
</organism>
<dbReference type="PROSITE" id="PS51257">
    <property type="entry name" value="PROKAR_LIPOPROTEIN"/>
    <property type="match status" value="1"/>
</dbReference>
<evidence type="ECO:0000313" key="4">
    <source>
        <dbReference type="EMBL" id="TYS20294.1"/>
    </source>
</evidence>
<dbReference type="EMBL" id="NMVR01000001">
    <property type="protein sequence ID" value="PJG41771.1"/>
    <property type="molecule type" value="Genomic_DNA"/>
</dbReference>
<accession>A0A3L9PC69</accession>
<dbReference type="RefSeq" id="WP_003856751.1">
    <property type="nucleotide sequence ID" value="NZ_BMAA01000009.1"/>
</dbReference>
<dbReference type="EMBL" id="VTDZ01000002">
    <property type="protein sequence ID" value="TYS20294.1"/>
    <property type="molecule type" value="Genomic_DNA"/>
</dbReference>
<sequence length="136" mass="14928">MNGKVMAALFGIAILSGCASSKTSPERHAFYFVSHQSSFTGGNYTSSVQKNYQLNVAQFRELYARGKADRAEGRTQAEASEYAQSIRDQLKENATSQELFAGNTKDKWSSDMDSKDAILFGNELAATYLDGYNGVQ</sequence>
<proteinExistence type="predicted"/>
<evidence type="ECO:0000313" key="8">
    <source>
        <dbReference type="Proteomes" id="UP000655273"/>
    </source>
</evidence>
<dbReference type="AlphaFoldDB" id="A0A0F1EWD7"/>
<evidence type="ECO:0000313" key="2">
    <source>
        <dbReference type="EMBL" id="PJG41771.1"/>
    </source>
</evidence>
<gene>
    <name evidence="1" type="primary">exc2</name>
    <name evidence="2" type="ORF">CGZ54_00345</name>
    <name evidence="4" type="ORF">FZC81_01070</name>
    <name evidence="1" type="ORF">IE983_02940</name>
    <name evidence="3" type="ORF">SAMEA2273187_01621</name>
</gene>
<keyword evidence="1" id="KW-0449">Lipoprotein</keyword>
<evidence type="ECO:0000313" key="5">
    <source>
        <dbReference type="Proteomes" id="UP000077295"/>
    </source>
</evidence>
<dbReference type="Proteomes" id="UP000655273">
    <property type="component" value="Unassembled WGS sequence"/>
</dbReference>
<dbReference type="EMBL" id="JACXTA010000001">
    <property type="protein sequence ID" value="MBD3706623.1"/>
    <property type="molecule type" value="Genomic_DNA"/>
</dbReference>
<evidence type="ECO:0000313" key="7">
    <source>
        <dbReference type="Proteomes" id="UP000322612"/>
    </source>
</evidence>
<accession>A0A0F1EWD7</accession>
<reference evidence="1" key="4">
    <citation type="submission" date="2020-07" db="EMBL/GenBank/DDBJ databases">
        <title>Clinical and genomic characterization of carbapenemase-producing Enterobacterales causing secondary infections during the COVID-19 crisis at a New York City hospital.</title>
        <authorList>
            <person name="Gomez-Simmonds A."/>
            <person name="Annavajhala M.K."/>
            <person name="Uhlemann A.-C."/>
        </authorList>
    </citation>
    <scope>NUCLEOTIDE SEQUENCE</scope>
    <source>
        <strain evidence="1">NK1396</strain>
    </source>
</reference>
<dbReference type="EMBL" id="FKEV01000004">
    <property type="protein sequence ID" value="SAE02396.1"/>
    <property type="molecule type" value="Genomic_DNA"/>
</dbReference>
<dbReference type="Proteomes" id="UP000322612">
    <property type="component" value="Unassembled WGS sequence"/>
</dbReference>
<dbReference type="Proteomes" id="UP000231328">
    <property type="component" value="Unassembled WGS sequence"/>
</dbReference>
<reference evidence="2 6" key="2">
    <citation type="submission" date="2017-07" db="EMBL/GenBank/DDBJ databases">
        <title>Draft genome sequence of Enterobacter cloacae ST128, a clinical strain coproducing KPC-2 and NDM-1 carbapenemases.</title>
        <authorList>
            <person name="Li X."/>
        </authorList>
    </citation>
    <scope>NUCLEOTIDE SEQUENCE [LARGE SCALE GENOMIC DNA]</scope>
    <source>
        <strain evidence="2 6">HBY</strain>
    </source>
</reference>
<comment type="caution">
    <text evidence="1">The sequence shown here is derived from an EMBL/GenBank/DDBJ whole genome shotgun (WGS) entry which is preliminary data.</text>
</comment>
<name>A0A0F1EWD7_9ENTR</name>
<evidence type="ECO:0000313" key="6">
    <source>
        <dbReference type="Proteomes" id="UP000231328"/>
    </source>
</evidence>